<dbReference type="EMBL" id="VSRR010004900">
    <property type="protein sequence ID" value="MPC41042.1"/>
    <property type="molecule type" value="Genomic_DNA"/>
</dbReference>
<evidence type="ECO:0000313" key="2">
    <source>
        <dbReference type="Proteomes" id="UP000324222"/>
    </source>
</evidence>
<sequence>MGKRRPSLKRKDKARGQPLHHLLARDGAETAERSVYRCHLYQRLTKPRKPETTAPLHRLDLPGEGLVQGVVAAHQQIAKVVLQLVIVGYLDGLQLLCSLSEDLLDPLAGVYLRHGLILFSSGHEAGASSLFTSPRVAAPALPCRVT</sequence>
<gene>
    <name evidence="1" type="ORF">E2C01_034624</name>
</gene>
<proteinExistence type="predicted"/>
<name>A0A5B7F3B3_PORTR</name>
<protein>
    <submittedName>
        <fullName evidence="1">Uncharacterized protein</fullName>
    </submittedName>
</protein>
<keyword evidence="2" id="KW-1185">Reference proteome</keyword>
<organism evidence="1 2">
    <name type="scientific">Portunus trituberculatus</name>
    <name type="common">Swimming crab</name>
    <name type="synonym">Neptunus trituberculatus</name>
    <dbReference type="NCBI Taxonomy" id="210409"/>
    <lineage>
        <taxon>Eukaryota</taxon>
        <taxon>Metazoa</taxon>
        <taxon>Ecdysozoa</taxon>
        <taxon>Arthropoda</taxon>
        <taxon>Crustacea</taxon>
        <taxon>Multicrustacea</taxon>
        <taxon>Malacostraca</taxon>
        <taxon>Eumalacostraca</taxon>
        <taxon>Eucarida</taxon>
        <taxon>Decapoda</taxon>
        <taxon>Pleocyemata</taxon>
        <taxon>Brachyura</taxon>
        <taxon>Eubrachyura</taxon>
        <taxon>Portunoidea</taxon>
        <taxon>Portunidae</taxon>
        <taxon>Portuninae</taxon>
        <taxon>Portunus</taxon>
    </lineage>
</organism>
<dbReference type="Proteomes" id="UP000324222">
    <property type="component" value="Unassembled WGS sequence"/>
</dbReference>
<dbReference type="AlphaFoldDB" id="A0A5B7F3B3"/>
<comment type="caution">
    <text evidence="1">The sequence shown here is derived from an EMBL/GenBank/DDBJ whole genome shotgun (WGS) entry which is preliminary data.</text>
</comment>
<reference evidence="1 2" key="1">
    <citation type="submission" date="2019-05" db="EMBL/GenBank/DDBJ databases">
        <title>Another draft genome of Portunus trituberculatus and its Hox gene families provides insights of decapod evolution.</title>
        <authorList>
            <person name="Jeong J.-H."/>
            <person name="Song I."/>
            <person name="Kim S."/>
            <person name="Choi T."/>
            <person name="Kim D."/>
            <person name="Ryu S."/>
            <person name="Kim W."/>
        </authorList>
    </citation>
    <scope>NUCLEOTIDE SEQUENCE [LARGE SCALE GENOMIC DNA]</scope>
    <source>
        <tissue evidence="1">Muscle</tissue>
    </source>
</reference>
<evidence type="ECO:0000313" key="1">
    <source>
        <dbReference type="EMBL" id="MPC41042.1"/>
    </source>
</evidence>
<accession>A0A5B7F3B3</accession>